<keyword evidence="3" id="KW-1185">Reference proteome</keyword>
<feature type="region of interest" description="Disordered" evidence="1">
    <location>
        <begin position="44"/>
        <end position="76"/>
    </location>
</feature>
<gene>
    <name evidence="2" type="ORF">SMRZ_LOCUS2972</name>
</gene>
<dbReference type="EMBL" id="UZAI01000807">
    <property type="protein sequence ID" value="VDO56629.1"/>
    <property type="molecule type" value="Genomic_DNA"/>
</dbReference>
<evidence type="ECO:0000256" key="1">
    <source>
        <dbReference type="SAM" id="MobiDB-lite"/>
    </source>
</evidence>
<dbReference type="AlphaFoldDB" id="A0A183LGP7"/>
<proteinExistence type="predicted"/>
<evidence type="ECO:0000313" key="2">
    <source>
        <dbReference type="EMBL" id="VDO56629.1"/>
    </source>
</evidence>
<feature type="compositionally biased region" description="Polar residues" evidence="1">
    <location>
        <begin position="64"/>
        <end position="76"/>
    </location>
</feature>
<accession>A0A183LGP7</accession>
<sequence length="76" mass="8931">MKASTPEEKHRIQWTDWMQPDDSNFVDDLTLLSHTHQQTQMQTKCSSSLCISRPKRTQGRKQDPQMQHGEQQPNHT</sequence>
<protein>
    <submittedName>
        <fullName evidence="2">Uncharacterized protein</fullName>
    </submittedName>
</protein>
<name>A0A183LGP7_9TREM</name>
<dbReference type="Proteomes" id="UP000277204">
    <property type="component" value="Unassembled WGS sequence"/>
</dbReference>
<reference evidence="2 3" key="1">
    <citation type="submission" date="2018-11" db="EMBL/GenBank/DDBJ databases">
        <authorList>
            <consortium name="Pathogen Informatics"/>
        </authorList>
    </citation>
    <scope>NUCLEOTIDE SEQUENCE [LARGE SCALE GENOMIC DNA]</scope>
    <source>
        <strain evidence="2 3">Zambia</strain>
    </source>
</reference>
<organism evidence="2 3">
    <name type="scientific">Schistosoma margrebowiei</name>
    <dbReference type="NCBI Taxonomy" id="48269"/>
    <lineage>
        <taxon>Eukaryota</taxon>
        <taxon>Metazoa</taxon>
        <taxon>Spiralia</taxon>
        <taxon>Lophotrochozoa</taxon>
        <taxon>Platyhelminthes</taxon>
        <taxon>Trematoda</taxon>
        <taxon>Digenea</taxon>
        <taxon>Strigeidida</taxon>
        <taxon>Schistosomatoidea</taxon>
        <taxon>Schistosomatidae</taxon>
        <taxon>Schistosoma</taxon>
    </lineage>
</organism>
<evidence type="ECO:0000313" key="3">
    <source>
        <dbReference type="Proteomes" id="UP000277204"/>
    </source>
</evidence>